<feature type="transmembrane region" description="Helical" evidence="7">
    <location>
        <begin position="254"/>
        <end position="275"/>
    </location>
</feature>
<evidence type="ECO:0000313" key="10">
    <source>
        <dbReference type="Proteomes" id="UP000824504"/>
    </source>
</evidence>
<feature type="transmembrane region" description="Helical" evidence="7">
    <location>
        <begin position="771"/>
        <end position="793"/>
    </location>
</feature>
<dbReference type="InterPro" id="IPR050250">
    <property type="entry name" value="Macrolide_Exporter_MacB"/>
</dbReference>
<dbReference type="InterPro" id="IPR003838">
    <property type="entry name" value="ABC3_permease_C"/>
</dbReference>
<keyword evidence="3 7" id="KW-0812">Transmembrane</keyword>
<feature type="transmembrane region" description="Helical" evidence="7">
    <location>
        <begin position="399"/>
        <end position="421"/>
    </location>
</feature>
<name>A0ABX8SG33_9ACTN</name>
<dbReference type="EMBL" id="CP079216">
    <property type="protein sequence ID" value="QXT62276.1"/>
    <property type="molecule type" value="Genomic_DNA"/>
</dbReference>
<sequence length="806" mass="79107">MTGWVGVALRRAAAARALLVVLLALVAVVAGLVVGSLGHWASLADETAADAVADSTLTVRTRLAADPTSQDETARKALADGLAPTPVTVLTSYDTEPQRVGSSRVTLAAGPLFDSAVAVEGALPAAANEAAVPYSAADALGLEIGDEVSVAGRTLTVTGTWRLTDARLVEAVGSPLLVADEVVAATDSPFVQWTLLPGGATASGLGPLAAGAGRARELAEPADLTGRGVTVGGDLAEAAASADTDLELAAFLRIVPLTVLLLVAAVGLVQVAVLLAAARESEVGLLFARGAARPQVLTAGLAEALVVAVCGTALGALLVGQVNMGVAVSLALSAGALCGVAIRSSRPRDGRDSGRLRAVAGAASLALVCALAALTTWQLRRHGRLAEVIGAGVVGDPVAALSPALLLAAVGVAALVVLAPVTRLLELATRRAGTPLWLAGAQLARALRLHAVPVVLMVLATSTATFSAVFAGSAARYEGDVAALAAGAPVRATLSSTSADDVPLPAAAGLASPTPVWLADAGQVGNLLVPMLAAPTDSLARVAILPGGATTPDLSDAAADTVPVALTTSIAGDASLEVGDALVIGAFGARFDATVAAVVDTLPRIGDGALVDSAALQRALASDGRTLGRPAEIWAGDGTDDQLAALAAEQGVTDVSRPAAASTDGPTALTAGSLRLAAVGAVALAAAGVAAASAAQLRARRPEVAVLRALGMTPTAQAAARIWESAVVGALAAAAGVAGGLGVASLVTIPLAHSTGADLPVALVADLPQLAALLAAGAAATVVVVALAGAAVLGQARDAQYREEVR</sequence>
<evidence type="ECO:0000313" key="9">
    <source>
        <dbReference type="EMBL" id="QXT62276.1"/>
    </source>
</evidence>
<evidence type="ECO:0000259" key="8">
    <source>
        <dbReference type="Pfam" id="PF02687"/>
    </source>
</evidence>
<evidence type="ECO:0000256" key="2">
    <source>
        <dbReference type="ARBA" id="ARBA00022475"/>
    </source>
</evidence>
<dbReference type="PANTHER" id="PTHR30572:SF4">
    <property type="entry name" value="ABC TRANSPORTER PERMEASE YTRF"/>
    <property type="match status" value="1"/>
</dbReference>
<organism evidence="9 10">
    <name type="scientific">Tessaracoccus palaemonis</name>
    <dbReference type="NCBI Taxonomy" id="2829499"/>
    <lineage>
        <taxon>Bacteria</taxon>
        <taxon>Bacillati</taxon>
        <taxon>Actinomycetota</taxon>
        <taxon>Actinomycetes</taxon>
        <taxon>Propionibacteriales</taxon>
        <taxon>Propionibacteriaceae</taxon>
        <taxon>Tessaracoccus</taxon>
    </lineage>
</organism>
<gene>
    <name evidence="9" type="ORF">KDB89_10995</name>
</gene>
<comment type="similarity">
    <text evidence="6">Belongs to the ABC-4 integral membrane protein family.</text>
</comment>
<keyword evidence="4 7" id="KW-1133">Transmembrane helix</keyword>
<comment type="subcellular location">
    <subcellularLocation>
        <location evidence="1">Cell membrane</location>
        <topology evidence="1">Multi-pass membrane protein</topology>
    </subcellularLocation>
</comment>
<keyword evidence="10" id="KW-1185">Reference proteome</keyword>
<dbReference type="PANTHER" id="PTHR30572">
    <property type="entry name" value="MEMBRANE COMPONENT OF TRANSPORTER-RELATED"/>
    <property type="match status" value="1"/>
</dbReference>
<dbReference type="Pfam" id="PF02687">
    <property type="entry name" value="FtsX"/>
    <property type="match status" value="1"/>
</dbReference>
<dbReference type="Proteomes" id="UP000824504">
    <property type="component" value="Chromosome"/>
</dbReference>
<feature type="domain" description="ABC3 transporter permease C-terminal" evidence="8">
    <location>
        <begin position="677"/>
        <end position="791"/>
    </location>
</feature>
<evidence type="ECO:0000256" key="1">
    <source>
        <dbReference type="ARBA" id="ARBA00004651"/>
    </source>
</evidence>
<feature type="transmembrane region" description="Helical" evidence="7">
    <location>
        <begin position="726"/>
        <end position="751"/>
    </location>
</feature>
<evidence type="ECO:0000256" key="7">
    <source>
        <dbReference type="SAM" id="Phobius"/>
    </source>
</evidence>
<protein>
    <recommendedName>
        <fullName evidence="8">ABC3 transporter permease C-terminal domain-containing protein</fullName>
    </recommendedName>
</protein>
<keyword evidence="5 7" id="KW-0472">Membrane</keyword>
<proteinExistence type="inferred from homology"/>
<evidence type="ECO:0000256" key="3">
    <source>
        <dbReference type="ARBA" id="ARBA00022692"/>
    </source>
</evidence>
<reference evidence="9 10" key="1">
    <citation type="submission" date="2021-07" db="EMBL/GenBank/DDBJ databases">
        <title>complete genome sequencing of Tessaracoccus sp.J1M15.</title>
        <authorList>
            <person name="Bae J.-W."/>
            <person name="Kim D.-y."/>
        </authorList>
    </citation>
    <scope>NUCLEOTIDE SEQUENCE [LARGE SCALE GENOMIC DNA]</scope>
    <source>
        <strain evidence="9 10">J1M15</strain>
    </source>
</reference>
<evidence type="ECO:0000256" key="5">
    <source>
        <dbReference type="ARBA" id="ARBA00023136"/>
    </source>
</evidence>
<evidence type="ECO:0000256" key="6">
    <source>
        <dbReference type="ARBA" id="ARBA00038076"/>
    </source>
</evidence>
<feature type="transmembrane region" description="Helical" evidence="7">
    <location>
        <begin position="356"/>
        <end position="379"/>
    </location>
</feature>
<keyword evidence="2" id="KW-1003">Cell membrane</keyword>
<accession>A0ABX8SG33</accession>
<feature type="transmembrane region" description="Helical" evidence="7">
    <location>
        <begin position="296"/>
        <end position="318"/>
    </location>
</feature>
<feature type="transmembrane region" description="Helical" evidence="7">
    <location>
        <begin position="324"/>
        <end position="344"/>
    </location>
</feature>
<evidence type="ECO:0000256" key="4">
    <source>
        <dbReference type="ARBA" id="ARBA00022989"/>
    </source>
</evidence>
<dbReference type="RefSeq" id="WP_219080966.1">
    <property type="nucleotide sequence ID" value="NZ_CP079216.1"/>
</dbReference>